<accession>A0A916RYV2</accession>
<evidence type="ECO:0000313" key="3">
    <source>
        <dbReference type="Proteomes" id="UP000636264"/>
    </source>
</evidence>
<organism evidence="2 3">
    <name type="scientific">Nitratireductor aestuarii</name>
    <dbReference type="NCBI Taxonomy" id="1735103"/>
    <lineage>
        <taxon>Bacteria</taxon>
        <taxon>Pseudomonadati</taxon>
        <taxon>Pseudomonadota</taxon>
        <taxon>Alphaproteobacteria</taxon>
        <taxon>Hyphomicrobiales</taxon>
        <taxon>Phyllobacteriaceae</taxon>
        <taxon>Nitratireductor</taxon>
    </lineage>
</organism>
<proteinExistence type="predicted"/>
<reference evidence="2" key="2">
    <citation type="submission" date="2020-09" db="EMBL/GenBank/DDBJ databases">
        <authorList>
            <person name="Sun Q."/>
            <person name="Zhou Y."/>
        </authorList>
    </citation>
    <scope>NUCLEOTIDE SEQUENCE</scope>
    <source>
        <strain evidence="2">CGMCC 1.15320</strain>
    </source>
</reference>
<dbReference type="InterPro" id="IPR044855">
    <property type="entry name" value="CoA-Trfase_III_dom3_sf"/>
</dbReference>
<dbReference type="InterPro" id="IPR050483">
    <property type="entry name" value="CoA-transferase_III_domain"/>
</dbReference>
<dbReference type="Gene3D" id="3.30.1540.10">
    <property type="entry name" value="formyl-coa transferase, domain 3"/>
    <property type="match status" value="1"/>
</dbReference>
<gene>
    <name evidence="2" type="ORF">GCM10011385_33960</name>
</gene>
<dbReference type="InterPro" id="IPR023606">
    <property type="entry name" value="CoA-Trfase_III_dom_1_sf"/>
</dbReference>
<keyword evidence="3" id="KW-1185">Reference proteome</keyword>
<protein>
    <submittedName>
        <fullName evidence="2">CoA transferase</fullName>
    </submittedName>
</protein>
<sequence length="373" mass="40047">MNGLQNSGPLDGIRVIDLTHALAGPMCTYQLGLQGADIIKVESPKGDDFRPRPHGRFAAVNAGKRSIVLDLKTDEGKQALRKLISSADVVVENFRPGGAAQLGLDWQALHAENPRLITSSISGYGQEGPMSAAPAIEWSVQAVSGLSSIYLDDSSDEMELGVGMLDPFTGYVAFSAILAALLKRERTGKGERLDVSMLDASFVLASSSVTAALSGGPGSLGKRPQMARYRARDRRIFIAALTPAWMKKLCEIIGAPELATDERFATPAAVQKNARQFVEEVNARLITRDAEEWERLLNAEGVPAGASREITEIAANEQVAVRKLVHEVDAEEGRVKVVGSSFSMEGSTRAPSRGVPRLGEHTDEILLEFGIKA</sequence>
<dbReference type="SUPFAM" id="SSF89796">
    <property type="entry name" value="CoA-transferase family III (CaiB/BaiF)"/>
    <property type="match status" value="1"/>
</dbReference>
<dbReference type="AlphaFoldDB" id="A0A916RYV2"/>
<dbReference type="GO" id="GO:0008410">
    <property type="term" value="F:CoA-transferase activity"/>
    <property type="evidence" value="ECO:0007669"/>
    <property type="project" value="TreeGrafter"/>
</dbReference>
<dbReference type="RefSeq" id="WP_188722291.1">
    <property type="nucleotide sequence ID" value="NZ_BMIF01000012.1"/>
</dbReference>
<evidence type="ECO:0000313" key="2">
    <source>
        <dbReference type="EMBL" id="GGA77037.1"/>
    </source>
</evidence>
<name>A0A916RYV2_9HYPH</name>
<dbReference type="EMBL" id="BMIF01000012">
    <property type="protein sequence ID" value="GGA77037.1"/>
    <property type="molecule type" value="Genomic_DNA"/>
</dbReference>
<dbReference type="PANTHER" id="PTHR48207">
    <property type="entry name" value="SUCCINATE--HYDROXYMETHYLGLUTARATE COA-TRANSFERASE"/>
    <property type="match status" value="1"/>
</dbReference>
<reference evidence="2" key="1">
    <citation type="journal article" date="2014" name="Int. J. Syst. Evol. Microbiol.">
        <title>Complete genome sequence of Corynebacterium casei LMG S-19264T (=DSM 44701T), isolated from a smear-ripened cheese.</title>
        <authorList>
            <consortium name="US DOE Joint Genome Institute (JGI-PGF)"/>
            <person name="Walter F."/>
            <person name="Albersmeier A."/>
            <person name="Kalinowski J."/>
            <person name="Ruckert C."/>
        </authorList>
    </citation>
    <scope>NUCLEOTIDE SEQUENCE</scope>
    <source>
        <strain evidence="2">CGMCC 1.15320</strain>
    </source>
</reference>
<dbReference type="Proteomes" id="UP000636264">
    <property type="component" value="Unassembled WGS sequence"/>
</dbReference>
<evidence type="ECO:0000256" key="1">
    <source>
        <dbReference type="ARBA" id="ARBA00022679"/>
    </source>
</evidence>
<dbReference type="PANTHER" id="PTHR48207:SF3">
    <property type="entry name" value="SUCCINATE--HYDROXYMETHYLGLUTARATE COA-TRANSFERASE"/>
    <property type="match status" value="1"/>
</dbReference>
<comment type="caution">
    <text evidence="2">The sequence shown here is derived from an EMBL/GenBank/DDBJ whole genome shotgun (WGS) entry which is preliminary data.</text>
</comment>
<dbReference type="Pfam" id="PF02515">
    <property type="entry name" value="CoA_transf_3"/>
    <property type="match status" value="1"/>
</dbReference>
<keyword evidence="1 2" id="KW-0808">Transferase</keyword>
<dbReference type="Gene3D" id="3.40.50.10540">
    <property type="entry name" value="Crotonobetainyl-coa:carnitine coa-transferase, domain 1"/>
    <property type="match status" value="1"/>
</dbReference>
<dbReference type="InterPro" id="IPR003673">
    <property type="entry name" value="CoA-Trfase_fam_III"/>
</dbReference>